<evidence type="ECO:0000313" key="2">
    <source>
        <dbReference type="EMBL" id="GFO17929.1"/>
    </source>
</evidence>
<dbReference type="Proteomes" id="UP000735302">
    <property type="component" value="Unassembled WGS sequence"/>
</dbReference>
<reference evidence="2 3" key="1">
    <citation type="journal article" date="2021" name="Elife">
        <title>Chloroplast acquisition without the gene transfer in kleptoplastic sea slugs, Plakobranchus ocellatus.</title>
        <authorList>
            <person name="Maeda T."/>
            <person name="Takahashi S."/>
            <person name="Yoshida T."/>
            <person name="Shimamura S."/>
            <person name="Takaki Y."/>
            <person name="Nagai Y."/>
            <person name="Toyoda A."/>
            <person name="Suzuki Y."/>
            <person name="Arimoto A."/>
            <person name="Ishii H."/>
            <person name="Satoh N."/>
            <person name="Nishiyama T."/>
            <person name="Hasebe M."/>
            <person name="Maruyama T."/>
            <person name="Minagawa J."/>
            <person name="Obokata J."/>
            <person name="Shigenobu S."/>
        </authorList>
    </citation>
    <scope>NUCLEOTIDE SEQUENCE [LARGE SCALE GENOMIC DNA]</scope>
</reference>
<sequence>MAPYRCNHKLYEDYYRQQIGSGLPVFQGSRDQRGYGLGSLLGGLGQMMMPMLKRGGKALLQEGLNTGLDIARNVMAGENIKTAAKKRVRQPGKNLIEKAGASTSRKRKVAPAPAQSVRRKAGSRFNT</sequence>
<proteinExistence type="predicted"/>
<evidence type="ECO:0000256" key="1">
    <source>
        <dbReference type="SAM" id="MobiDB-lite"/>
    </source>
</evidence>
<dbReference type="AlphaFoldDB" id="A0AAV4BCR0"/>
<organism evidence="2 3">
    <name type="scientific">Plakobranchus ocellatus</name>
    <dbReference type="NCBI Taxonomy" id="259542"/>
    <lineage>
        <taxon>Eukaryota</taxon>
        <taxon>Metazoa</taxon>
        <taxon>Spiralia</taxon>
        <taxon>Lophotrochozoa</taxon>
        <taxon>Mollusca</taxon>
        <taxon>Gastropoda</taxon>
        <taxon>Heterobranchia</taxon>
        <taxon>Euthyneura</taxon>
        <taxon>Panpulmonata</taxon>
        <taxon>Sacoglossa</taxon>
        <taxon>Placobranchoidea</taxon>
        <taxon>Plakobranchidae</taxon>
        <taxon>Plakobranchus</taxon>
    </lineage>
</organism>
<keyword evidence="3" id="KW-1185">Reference proteome</keyword>
<comment type="caution">
    <text evidence="2">The sequence shown here is derived from an EMBL/GenBank/DDBJ whole genome shotgun (WGS) entry which is preliminary data.</text>
</comment>
<dbReference type="EMBL" id="BLXT01004907">
    <property type="protein sequence ID" value="GFO17929.1"/>
    <property type="molecule type" value="Genomic_DNA"/>
</dbReference>
<gene>
    <name evidence="2" type="ORF">PoB_004443400</name>
</gene>
<feature type="compositionally biased region" description="Basic residues" evidence="1">
    <location>
        <begin position="117"/>
        <end position="127"/>
    </location>
</feature>
<evidence type="ECO:0000313" key="3">
    <source>
        <dbReference type="Proteomes" id="UP000735302"/>
    </source>
</evidence>
<name>A0AAV4BCR0_9GAST</name>
<accession>A0AAV4BCR0</accession>
<feature type="region of interest" description="Disordered" evidence="1">
    <location>
        <begin position="82"/>
        <end position="127"/>
    </location>
</feature>
<protein>
    <submittedName>
        <fullName evidence="2">Gypsy retrotransposon integrase 1</fullName>
    </submittedName>
</protein>